<feature type="region of interest" description="Disordered" evidence="1">
    <location>
        <begin position="51"/>
        <end position="90"/>
    </location>
</feature>
<dbReference type="InterPro" id="IPR045293">
    <property type="entry name" value="Complex1_LYR_LYRM2"/>
</dbReference>
<evidence type="ECO:0000313" key="2">
    <source>
        <dbReference type="EMBL" id="QWU88501.1"/>
    </source>
</evidence>
<name>A0ABX8I5D7_9ASCO</name>
<organism evidence="2 3">
    <name type="scientific">Candidozyma haemuli</name>
    <dbReference type="NCBI Taxonomy" id="45357"/>
    <lineage>
        <taxon>Eukaryota</taxon>
        <taxon>Fungi</taxon>
        <taxon>Dikarya</taxon>
        <taxon>Ascomycota</taxon>
        <taxon>Saccharomycotina</taxon>
        <taxon>Pichiomycetes</taxon>
        <taxon>Metschnikowiaceae</taxon>
        <taxon>Candidozyma</taxon>
    </lineage>
</organism>
<dbReference type="CDD" id="cd20262">
    <property type="entry name" value="Complex1_LYR_LYRM2"/>
    <property type="match status" value="1"/>
</dbReference>
<keyword evidence="3" id="KW-1185">Reference proteome</keyword>
<evidence type="ECO:0000313" key="3">
    <source>
        <dbReference type="Proteomes" id="UP000825434"/>
    </source>
</evidence>
<reference evidence="2 3" key="1">
    <citation type="submission" date="2021-06" db="EMBL/GenBank/DDBJ databases">
        <title>Candida outbreak in Lebanon.</title>
        <authorList>
            <person name="Finianos M."/>
        </authorList>
    </citation>
    <scope>NUCLEOTIDE SEQUENCE [LARGE SCALE GENOMIC DNA]</scope>
    <source>
        <strain evidence="2">CA3LBN</strain>
    </source>
</reference>
<dbReference type="EMBL" id="CP076663">
    <property type="protein sequence ID" value="QWU88501.1"/>
    <property type="molecule type" value="Genomic_DNA"/>
</dbReference>
<feature type="compositionally biased region" description="Polar residues" evidence="1">
    <location>
        <begin position="1"/>
        <end position="25"/>
    </location>
</feature>
<feature type="compositionally biased region" description="Polar residues" evidence="1">
    <location>
        <begin position="73"/>
        <end position="90"/>
    </location>
</feature>
<proteinExistence type="predicted"/>
<accession>A0ABX8I5D7</accession>
<gene>
    <name evidence="2" type="ORF">CA3LBN_002809</name>
</gene>
<evidence type="ECO:0000256" key="1">
    <source>
        <dbReference type="SAM" id="MobiDB-lite"/>
    </source>
</evidence>
<protein>
    <submittedName>
        <fullName evidence="2">Uncharacterized protein</fullName>
    </submittedName>
</protein>
<dbReference type="Proteomes" id="UP000825434">
    <property type="component" value="Chromosome 3"/>
</dbReference>
<sequence>MDLVNTRTLSESTDSITASTYSNSPVSPPLDHDKHLTSHPSKLDLIDHTTLTSLPLPPPPARSRLKRGHSAPLCQTTSKKLSRDPSGSLNETLLEEPDIADVTITSEYVDETFEDSEDLIVLVEDYMASHDIGRQLDRKKSLLSFKKRLHGDRGSVNSDQSPSKRLELTEARDHENLEAIFGRIPGTDRLKHCCLCDRPLYEISSILGNSESVRRGNCKSNQLCDEFVCWDCVDVYELFLSELGEMEAHDEQAKVESTKRLMDIFTSIKDNSQPPPTDSSKNFSTGLIEQLHHLSDVATSEEKEPDWLVTLKHKLRLGSKAGQKFMSLEEFLLRQRILQTYRGLMRLIYKSHEKKELAKFAREEFHLNKHETDLAHRKYLLSTGEARINEMSKLLGLNANF</sequence>
<feature type="compositionally biased region" description="Basic and acidic residues" evidence="1">
    <location>
        <begin position="30"/>
        <end position="39"/>
    </location>
</feature>
<feature type="region of interest" description="Disordered" evidence="1">
    <location>
        <begin position="1"/>
        <end position="39"/>
    </location>
</feature>